<dbReference type="GO" id="GO:0003700">
    <property type="term" value="F:DNA-binding transcription factor activity"/>
    <property type="evidence" value="ECO:0007669"/>
    <property type="project" value="TreeGrafter"/>
</dbReference>
<dbReference type="SMART" id="SM00530">
    <property type="entry name" value="HTH_XRE"/>
    <property type="match status" value="1"/>
</dbReference>
<proteinExistence type="predicted"/>
<reference evidence="3 4" key="1">
    <citation type="submission" date="2018-03" db="EMBL/GenBank/DDBJ databases">
        <title>Rhodobacter blasticus.</title>
        <authorList>
            <person name="Meyer T.E."/>
            <person name="Miller S."/>
            <person name="Lodha T."/>
            <person name="Gandham S."/>
            <person name="Chintalapati S."/>
            <person name="Chintalapati V.R."/>
        </authorList>
    </citation>
    <scope>NUCLEOTIDE SEQUENCE [LARGE SCALE GENOMIC DNA]</scope>
    <source>
        <strain evidence="3 4">DSM 2131</strain>
    </source>
</reference>
<organism evidence="3 4">
    <name type="scientific">Fuscovulum blasticum DSM 2131</name>
    <dbReference type="NCBI Taxonomy" id="1188250"/>
    <lineage>
        <taxon>Bacteria</taxon>
        <taxon>Pseudomonadati</taxon>
        <taxon>Pseudomonadota</taxon>
        <taxon>Alphaproteobacteria</taxon>
        <taxon>Rhodobacterales</taxon>
        <taxon>Paracoccaceae</taxon>
        <taxon>Pseudogemmobacter</taxon>
    </lineage>
</organism>
<dbReference type="Proteomes" id="UP000241362">
    <property type="component" value="Unassembled WGS sequence"/>
</dbReference>
<dbReference type="InterPro" id="IPR001387">
    <property type="entry name" value="Cro/C1-type_HTH"/>
</dbReference>
<dbReference type="AlphaFoldDB" id="A0A2T4J5R4"/>
<name>A0A2T4J5R4_FUSBL</name>
<evidence type="ECO:0000259" key="2">
    <source>
        <dbReference type="PROSITE" id="PS50943"/>
    </source>
</evidence>
<dbReference type="CDD" id="cd00093">
    <property type="entry name" value="HTH_XRE"/>
    <property type="match status" value="1"/>
</dbReference>
<dbReference type="PROSITE" id="PS50943">
    <property type="entry name" value="HTH_CROC1"/>
    <property type="match status" value="1"/>
</dbReference>
<evidence type="ECO:0000313" key="4">
    <source>
        <dbReference type="Proteomes" id="UP000241362"/>
    </source>
</evidence>
<dbReference type="RefSeq" id="WP_107674344.1">
    <property type="nucleotide sequence ID" value="NZ_PZKE01000017.1"/>
</dbReference>
<dbReference type="Gene3D" id="1.10.260.40">
    <property type="entry name" value="lambda repressor-like DNA-binding domains"/>
    <property type="match status" value="1"/>
</dbReference>
<dbReference type="InterPro" id="IPR050807">
    <property type="entry name" value="TransReg_Diox_bact_type"/>
</dbReference>
<keyword evidence="1" id="KW-0238">DNA-binding</keyword>
<feature type="domain" description="HTH cro/C1-type" evidence="2">
    <location>
        <begin position="17"/>
        <end position="71"/>
    </location>
</feature>
<protein>
    <submittedName>
        <fullName evidence="3">XRE family transcriptional regulator</fullName>
    </submittedName>
</protein>
<dbReference type="EMBL" id="PZKE01000017">
    <property type="protein sequence ID" value="PTE13205.1"/>
    <property type="molecule type" value="Genomic_DNA"/>
</dbReference>
<evidence type="ECO:0000256" key="1">
    <source>
        <dbReference type="ARBA" id="ARBA00023125"/>
    </source>
</evidence>
<keyword evidence="4" id="KW-1185">Reference proteome</keyword>
<accession>A0A2T4J5R4</accession>
<dbReference type="Pfam" id="PF01381">
    <property type="entry name" value="HTH_3"/>
    <property type="match status" value="1"/>
</dbReference>
<dbReference type="GO" id="GO:0005829">
    <property type="term" value="C:cytosol"/>
    <property type="evidence" value="ECO:0007669"/>
    <property type="project" value="TreeGrafter"/>
</dbReference>
<comment type="caution">
    <text evidence="3">The sequence shown here is derived from an EMBL/GenBank/DDBJ whole genome shotgun (WGS) entry which is preliminary data.</text>
</comment>
<evidence type="ECO:0000313" key="3">
    <source>
        <dbReference type="EMBL" id="PTE13205.1"/>
    </source>
</evidence>
<gene>
    <name evidence="3" type="ORF">C5F44_14925</name>
</gene>
<sequence length="83" mass="8952">MTKSLRTAGHLALMQALVEARRNSGLTQQELADRLGRSQSFVAKIETGERRVEVIELIEIAQLLGVSALTLLGPVEAALQGRA</sequence>
<dbReference type="GO" id="GO:0003677">
    <property type="term" value="F:DNA binding"/>
    <property type="evidence" value="ECO:0007669"/>
    <property type="project" value="UniProtKB-KW"/>
</dbReference>
<dbReference type="InterPro" id="IPR010982">
    <property type="entry name" value="Lambda_DNA-bd_dom_sf"/>
</dbReference>
<dbReference type="SUPFAM" id="SSF47413">
    <property type="entry name" value="lambda repressor-like DNA-binding domains"/>
    <property type="match status" value="1"/>
</dbReference>
<dbReference type="PANTHER" id="PTHR46797:SF1">
    <property type="entry name" value="METHYLPHOSPHONATE SYNTHASE"/>
    <property type="match status" value="1"/>
</dbReference>
<dbReference type="PANTHER" id="PTHR46797">
    <property type="entry name" value="HTH-TYPE TRANSCRIPTIONAL REGULATOR"/>
    <property type="match status" value="1"/>
</dbReference>